<comment type="cofactor">
    <cofactor evidence="2 6 7">
        <name>Mg(2+)</name>
        <dbReference type="ChEBI" id="CHEBI:18420"/>
    </cofactor>
</comment>
<evidence type="ECO:0000256" key="1">
    <source>
        <dbReference type="ARBA" id="ARBA00001033"/>
    </source>
</evidence>
<dbReference type="FunFam" id="3.30.540.10:FF:000003">
    <property type="entry name" value="Inositol-1-monophosphatase"/>
    <property type="match status" value="1"/>
</dbReference>
<evidence type="ECO:0000256" key="2">
    <source>
        <dbReference type="ARBA" id="ARBA00001946"/>
    </source>
</evidence>
<accession>A0A1G1WM41</accession>
<feature type="binding site" evidence="6">
    <location>
        <position position="83"/>
    </location>
    <ligand>
        <name>Mg(2+)</name>
        <dbReference type="ChEBI" id="CHEBI:18420"/>
        <label>1</label>
        <note>catalytic</note>
    </ligand>
</feature>
<dbReference type="EMBL" id="MHCU01000006">
    <property type="protein sequence ID" value="OGY28267.1"/>
    <property type="molecule type" value="Genomic_DNA"/>
</dbReference>
<dbReference type="SUPFAM" id="SSF56655">
    <property type="entry name" value="Carbohydrate phosphatase"/>
    <property type="match status" value="1"/>
</dbReference>
<comment type="similarity">
    <text evidence="7">Belongs to the inositol monophosphatase superfamily.</text>
</comment>
<evidence type="ECO:0000256" key="6">
    <source>
        <dbReference type="PIRSR" id="PIRSR600760-2"/>
    </source>
</evidence>
<dbReference type="PANTHER" id="PTHR20854:SF4">
    <property type="entry name" value="INOSITOL-1-MONOPHOSPHATASE-RELATED"/>
    <property type="match status" value="1"/>
</dbReference>
<dbReference type="PROSITE" id="PS00629">
    <property type="entry name" value="IMP_1"/>
    <property type="match status" value="1"/>
</dbReference>
<dbReference type="EC" id="3.1.3.25" evidence="7"/>
<dbReference type="GO" id="GO:0046872">
    <property type="term" value="F:metal ion binding"/>
    <property type="evidence" value="ECO:0007669"/>
    <property type="project" value="UniProtKB-KW"/>
</dbReference>
<dbReference type="Proteomes" id="UP000176645">
    <property type="component" value="Unassembled WGS sequence"/>
</dbReference>
<dbReference type="InterPro" id="IPR033942">
    <property type="entry name" value="IMPase"/>
</dbReference>
<feature type="binding site" evidence="6">
    <location>
        <position position="84"/>
    </location>
    <ligand>
        <name>Mg(2+)</name>
        <dbReference type="ChEBI" id="CHEBI:18420"/>
        <label>1</label>
        <note>catalytic</note>
    </ligand>
</feature>
<dbReference type="Pfam" id="PF00459">
    <property type="entry name" value="Inositol_P"/>
    <property type="match status" value="1"/>
</dbReference>
<feature type="binding site" evidence="6">
    <location>
        <position position="208"/>
    </location>
    <ligand>
        <name>Mg(2+)</name>
        <dbReference type="ChEBI" id="CHEBI:18420"/>
        <label>1</label>
        <note>catalytic</note>
    </ligand>
</feature>
<comment type="catalytic activity">
    <reaction evidence="1 7">
        <text>a myo-inositol phosphate + H2O = myo-inositol + phosphate</text>
        <dbReference type="Rhea" id="RHEA:24056"/>
        <dbReference type="ChEBI" id="CHEBI:15377"/>
        <dbReference type="ChEBI" id="CHEBI:17268"/>
        <dbReference type="ChEBI" id="CHEBI:43474"/>
        <dbReference type="ChEBI" id="CHEBI:84139"/>
        <dbReference type="EC" id="3.1.3.25"/>
    </reaction>
</comment>
<keyword evidence="3 6" id="KW-0479">Metal-binding</keyword>
<dbReference type="CDD" id="cd01639">
    <property type="entry name" value="IMPase"/>
    <property type="match status" value="1"/>
</dbReference>
<comment type="caution">
    <text evidence="8">The sequence shown here is derived from an EMBL/GenBank/DDBJ whole genome shotgun (WGS) entry which is preliminary data.</text>
</comment>
<evidence type="ECO:0000256" key="4">
    <source>
        <dbReference type="ARBA" id="ARBA00022801"/>
    </source>
</evidence>
<dbReference type="InterPro" id="IPR000760">
    <property type="entry name" value="Inositol_monophosphatase-like"/>
</dbReference>
<protein>
    <recommendedName>
        <fullName evidence="7">Inositol-1-monophosphatase</fullName>
        <ecNumber evidence="7">3.1.3.25</ecNumber>
    </recommendedName>
</protein>
<dbReference type="PRINTS" id="PR00377">
    <property type="entry name" value="IMPHPHTASES"/>
</dbReference>
<dbReference type="PANTHER" id="PTHR20854">
    <property type="entry name" value="INOSITOL MONOPHOSPHATASE"/>
    <property type="match status" value="1"/>
</dbReference>
<evidence type="ECO:0000256" key="3">
    <source>
        <dbReference type="ARBA" id="ARBA00022723"/>
    </source>
</evidence>
<evidence type="ECO:0000313" key="8">
    <source>
        <dbReference type="EMBL" id="OGY28267.1"/>
    </source>
</evidence>
<evidence type="ECO:0000256" key="7">
    <source>
        <dbReference type="RuleBase" id="RU364068"/>
    </source>
</evidence>
<reference evidence="8 9" key="1">
    <citation type="journal article" date="2016" name="Nat. Commun.">
        <title>Thousands of microbial genomes shed light on interconnected biogeochemical processes in an aquifer system.</title>
        <authorList>
            <person name="Anantharaman K."/>
            <person name="Brown C.T."/>
            <person name="Hug L.A."/>
            <person name="Sharon I."/>
            <person name="Castelle C.J."/>
            <person name="Probst A.J."/>
            <person name="Thomas B.C."/>
            <person name="Singh A."/>
            <person name="Wilkins M.J."/>
            <person name="Karaoz U."/>
            <person name="Brodie E.L."/>
            <person name="Williams K.H."/>
            <person name="Hubbard S.S."/>
            <person name="Banfield J.F."/>
        </authorList>
    </citation>
    <scope>NUCLEOTIDE SEQUENCE [LARGE SCALE GENOMIC DNA]</scope>
</reference>
<dbReference type="GO" id="GO:0006020">
    <property type="term" value="P:inositol metabolic process"/>
    <property type="evidence" value="ECO:0007669"/>
    <property type="project" value="TreeGrafter"/>
</dbReference>
<keyword evidence="4 7" id="KW-0378">Hydrolase</keyword>
<dbReference type="InterPro" id="IPR020583">
    <property type="entry name" value="Inositol_monoP_metal-BS"/>
</dbReference>
<sequence>MSKELEVAIKAAKKAGERLEEHFETILELHEKEDKSFVTKADLEAEKTIIEAIQKEFPNHQILSEEAGLVGKRSDDVWVVDPLDGTNNFTRGIPIFATSVALTNKKETIMSVVYNPITNTLFTSEKGKGAFWNEEKIEASDIDRVSEAVLSFSRGRDPESRAKMLTHFDKVYPKIKSPRILSSAALELAYVASGRLDAFIIQGINIWDFLGGLLLVQEAGGKVTTLDGKNWNLKSSQLLVTNGKIHDELLAILNS</sequence>
<dbReference type="AlphaFoldDB" id="A0A1G1WM41"/>
<dbReference type="Gene3D" id="3.30.540.10">
    <property type="entry name" value="Fructose-1,6-Bisphosphatase, subunit A, domain 1"/>
    <property type="match status" value="1"/>
</dbReference>
<evidence type="ECO:0000256" key="5">
    <source>
        <dbReference type="ARBA" id="ARBA00022842"/>
    </source>
</evidence>
<gene>
    <name evidence="8" type="ORF">A2Z42_01835</name>
</gene>
<dbReference type="GO" id="GO:0008934">
    <property type="term" value="F:inositol monophosphate 1-phosphatase activity"/>
    <property type="evidence" value="ECO:0007669"/>
    <property type="project" value="InterPro"/>
</dbReference>
<feature type="binding site" evidence="6">
    <location>
        <position position="81"/>
    </location>
    <ligand>
        <name>Mg(2+)</name>
        <dbReference type="ChEBI" id="CHEBI:18420"/>
        <label>1</label>
        <note>catalytic</note>
    </ligand>
</feature>
<dbReference type="GO" id="GO:0007165">
    <property type="term" value="P:signal transduction"/>
    <property type="evidence" value="ECO:0007669"/>
    <property type="project" value="TreeGrafter"/>
</dbReference>
<dbReference type="Gene3D" id="3.40.190.80">
    <property type="match status" value="1"/>
</dbReference>
<organism evidence="8 9">
    <name type="scientific">Candidatus Woykebacteria bacterium RBG_19FT_COMBO_43_10</name>
    <dbReference type="NCBI Taxonomy" id="1802598"/>
    <lineage>
        <taxon>Bacteria</taxon>
        <taxon>Candidatus Woykeibacteriota</taxon>
    </lineage>
</organism>
<name>A0A1G1WM41_9BACT</name>
<feature type="binding site" evidence="6">
    <location>
        <position position="65"/>
    </location>
    <ligand>
        <name>Mg(2+)</name>
        <dbReference type="ChEBI" id="CHEBI:18420"/>
        <label>1</label>
        <note>catalytic</note>
    </ligand>
</feature>
<proteinExistence type="inferred from homology"/>
<keyword evidence="5 6" id="KW-0460">Magnesium</keyword>
<evidence type="ECO:0000313" key="9">
    <source>
        <dbReference type="Proteomes" id="UP000176645"/>
    </source>
</evidence>